<keyword evidence="2" id="KW-1185">Reference proteome</keyword>
<organism evidence="1 2">
    <name type="scientific">Propionispora hippei DSM 15287</name>
    <dbReference type="NCBI Taxonomy" id="1123003"/>
    <lineage>
        <taxon>Bacteria</taxon>
        <taxon>Bacillati</taxon>
        <taxon>Bacillota</taxon>
        <taxon>Negativicutes</taxon>
        <taxon>Selenomonadales</taxon>
        <taxon>Sporomusaceae</taxon>
        <taxon>Propionispora</taxon>
    </lineage>
</organism>
<protein>
    <submittedName>
        <fullName evidence="1">Phage XkdN-like tail assembly chaperone protein, TAC</fullName>
    </submittedName>
</protein>
<accession>A0A1M6HLR0</accession>
<dbReference type="EMBL" id="FQZD01000014">
    <property type="protein sequence ID" value="SHJ23141.1"/>
    <property type="molecule type" value="Genomic_DNA"/>
</dbReference>
<gene>
    <name evidence="1" type="ORF">SAMN02745170_02028</name>
</gene>
<dbReference type="Gene3D" id="3.30.2220.30">
    <property type="match status" value="1"/>
</dbReference>
<dbReference type="InterPro" id="IPR014986">
    <property type="entry name" value="XkdN-like"/>
</dbReference>
<proteinExistence type="predicted"/>
<dbReference type="InterPro" id="IPR038559">
    <property type="entry name" value="XkdN-like_sf"/>
</dbReference>
<evidence type="ECO:0000313" key="1">
    <source>
        <dbReference type="EMBL" id="SHJ23141.1"/>
    </source>
</evidence>
<name>A0A1M6HLR0_9FIRM</name>
<dbReference type="Pfam" id="PF08890">
    <property type="entry name" value="Phage_TAC_5"/>
    <property type="match status" value="1"/>
</dbReference>
<dbReference type="Proteomes" id="UP000322917">
    <property type="component" value="Unassembled WGS sequence"/>
</dbReference>
<evidence type="ECO:0000313" key="2">
    <source>
        <dbReference type="Proteomes" id="UP000322917"/>
    </source>
</evidence>
<dbReference type="RefSeq" id="WP_149734785.1">
    <property type="nucleotide sequence ID" value="NZ_FQZD01000014.1"/>
</dbReference>
<sequence>MATNKELEIKEDMEESDIITRLLAASAEEVPTMTIPLKRLGVPVTLKALTGKQVSRCRDHNTTTIKTKQGPKEKVDNEGFMIGLISLSTVKPDWGDPKLIEKFHSSSGDEVIKRLLLGGEISLLGEAVLDVSGYNVDLDDVKNS</sequence>
<dbReference type="OrthoDB" id="1683304at2"/>
<reference evidence="1 2" key="1">
    <citation type="submission" date="2016-11" db="EMBL/GenBank/DDBJ databases">
        <authorList>
            <person name="Varghese N."/>
            <person name="Submissions S."/>
        </authorList>
    </citation>
    <scope>NUCLEOTIDE SEQUENCE [LARGE SCALE GENOMIC DNA]</scope>
    <source>
        <strain evidence="1 2">DSM 15287</strain>
    </source>
</reference>
<dbReference type="AlphaFoldDB" id="A0A1M6HLR0"/>